<evidence type="ECO:0000313" key="12">
    <source>
        <dbReference type="Proteomes" id="UP000637628"/>
    </source>
</evidence>
<keyword evidence="4" id="KW-0808">Transferase</keyword>
<dbReference type="EC" id="2.7.13.3" evidence="2"/>
<feature type="domain" description="Histidine kinase/HSP90-like ATPase" evidence="9">
    <location>
        <begin position="142"/>
        <end position="185"/>
    </location>
</feature>
<evidence type="ECO:0000256" key="2">
    <source>
        <dbReference type="ARBA" id="ARBA00012438"/>
    </source>
</evidence>
<keyword evidence="5" id="KW-0547">Nucleotide-binding</keyword>
<dbReference type="CDD" id="cd16917">
    <property type="entry name" value="HATPase_UhpB-NarQ-NarX-like"/>
    <property type="match status" value="1"/>
</dbReference>
<comment type="caution">
    <text evidence="11">The sequence shown here is derived from an EMBL/GenBank/DDBJ whole genome shotgun (WGS) entry which is preliminary data.</text>
</comment>
<organism evidence="11 12">
    <name type="scientific">Paractinoplanes durhamensis</name>
    <dbReference type="NCBI Taxonomy" id="113563"/>
    <lineage>
        <taxon>Bacteria</taxon>
        <taxon>Bacillati</taxon>
        <taxon>Actinomycetota</taxon>
        <taxon>Actinomycetes</taxon>
        <taxon>Micromonosporales</taxon>
        <taxon>Micromonosporaceae</taxon>
        <taxon>Paractinoplanes</taxon>
    </lineage>
</organism>
<evidence type="ECO:0000256" key="7">
    <source>
        <dbReference type="ARBA" id="ARBA00022840"/>
    </source>
</evidence>
<evidence type="ECO:0000256" key="5">
    <source>
        <dbReference type="ARBA" id="ARBA00022741"/>
    </source>
</evidence>
<dbReference type="InterPro" id="IPR036890">
    <property type="entry name" value="HATPase_C_sf"/>
</dbReference>
<dbReference type="InterPro" id="IPR050482">
    <property type="entry name" value="Sensor_HK_TwoCompSys"/>
</dbReference>
<dbReference type="Pfam" id="PF07730">
    <property type="entry name" value="HisKA_3"/>
    <property type="match status" value="1"/>
</dbReference>
<dbReference type="PANTHER" id="PTHR24421">
    <property type="entry name" value="NITRATE/NITRITE SENSOR PROTEIN NARX-RELATED"/>
    <property type="match status" value="1"/>
</dbReference>
<dbReference type="RefSeq" id="WP_203735667.1">
    <property type="nucleotide sequence ID" value="NZ_BAAATX010000049.1"/>
</dbReference>
<evidence type="ECO:0000313" key="11">
    <source>
        <dbReference type="EMBL" id="GIE07835.1"/>
    </source>
</evidence>
<dbReference type="InterPro" id="IPR003594">
    <property type="entry name" value="HATPase_dom"/>
</dbReference>
<evidence type="ECO:0000259" key="9">
    <source>
        <dbReference type="Pfam" id="PF02518"/>
    </source>
</evidence>
<gene>
    <name evidence="11" type="ORF">Adu01nite_91850</name>
</gene>
<protein>
    <recommendedName>
        <fullName evidence="2">histidine kinase</fullName>
        <ecNumber evidence="2">2.7.13.3</ecNumber>
    </recommendedName>
</protein>
<keyword evidence="3" id="KW-0597">Phosphoprotein</keyword>
<dbReference type="InterPro" id="IPR011712">
    <property type="entry name" value="Sig_transdc_His_kin_sub3_dim/P"/>
</dbReference>
<keyword evidence="6" id="KW-0418">Kinase</keyword>
<dbReference type="PANTHER" id="PTHR24421:SF10">
    <property type="entry name" value="NITRATE_NITRITE SENSOR PROTEIN NARQ"/>
    <property type="match status" value="1"/>
</dbReference>
<evidence type="ECO:0000259" key="10">
    <source>
        <dbReference type="Pfam" id="PF07730"/>
    </source>
</evidence>
<proteinExistence type="predicted"/>
<dbReference type="Pfam" id="PF02518">
    <property type="entry name" value="HATPase_c"/>
    <property type="match status" value="1"/>
</dbReference>
<evidence type="ECO:0000256" key="6">
    <source>
        <dbReference type="ARBA" id="ARBA00022777"/>
    </source>
</evidence>
<evidence type="ECO:0000256" key="8">
    <source>
        <dbReference type="ARBA" id="ARBA00023012"/>
    </source>
</evidence>
<sequence>MSSAEKRLVADLAAQAGLVLELRATAQRLVAAGDATRRRMERDLHDGVQQRLVTVAMELGGVVRQATAAGATDVATEADTVRAHLLEATAELREMARGLHPAVLTQDGLEAAAGFLADRSPVPVRLTVAVERRLPAEIEATAYFVVSECLTNAAKHAAATLITVEIRQSEAGLTVEVADDGCGGAAKRPGGGLQGLADRLAVLDARLRIDSASNGTRLRTVIPCG</sequence>
<comment type="catalytic activity">
    <reaction evidence="1">
        <text>ATP + protein L-histidine = ADP + protein N-phospho-L-histidine.</text>
        <dbReference type="EC" id="2.7.13.3"/>
    </reaction>
</comment>
<evidence type="ECO:0000256" key="4">
    <source>
        <dbReference type="ARBA" id="ARBA00022679"/>
    </source>
</evidence>
<keyword evidence="12" id="KW-1185">Reference proteome</keyword>
<keyword evidence="8" id="KW-0902">Two-component regulatory system</keyword>
<dbReference type="Gene3D" id="1.20.5.1930">
    <property type="match status" value="1"/>
</dbReference>
<evidence type="ECO:0000256" key="1">
    <source>
        <dbReference type="ARBA" id="ARBA00000085"/>
    </source>
</evidence>
<keyword evidence="7" id="KW-0067">ATP-binding</keyword>
<name>A0ABQ3ZDE5_9ACTN</name>
<dbReference type="EMBL" id="BOML01000090">
    <property type="protein sequence ID" value="GIE07835.1"/>
    <property type="molecule type" value="Genomic_DNA"/>
</dbReference>
<accession>A0ABQ3ZDE5</accession>
<dbReference type="Proteomes" id="UP000637628">
    <property type="component" value="Unassembled WGS sequence"/>
</dbReference>
<evidence type="ECO:0000256" key="3">
    <source>
        <dbReference type="ARBA" id="ARBA00022553"/>
    </source>
</evidence>
<dbReference type="Gene3D" id="3.30.565.10">
    <property type="entry name" value="Histidine kinase-like ATPase, C-terminal domain"/>
    <property type="match status" value="1"/>
</dbReference>
<reference evidence="11 12" key="1">
    <citation type="submission" date="2021-01" db="EMBL/GenBank/DDBJ databases">
        <title>Whole genome shotgun sequence of Actinoplanes durhamensis NBRC 14914.</title>
        <authorList>
            <person name="Komaki H."/>
            <person name="Tamura T."/>
        </authorList>
    </citation>
    <scope>NUCLEOTIDE SEQUENCE [LARGE SCALE GENOMIC DNA]</scope>
    <source>
        <strain evidence="11 12">NBRC 14914</strain>
    </source>
</reference>
<dbReference type="SUPFAM" id="SSF55874">
    <property type="entry name" value="ATPase domain of HSP90 chaperone/DNA topoisomerase II/histidine kinase"/>
    <property type="match status" value="1"/>
</dbReference>
<feature type="domain" description="Signal transduction histidine kinase subgroup 3 dimerisation and phosphoacceptor" evidence="10">
    <location>
        <begin position="37"/>
        <end position="104"/>
    </location>
</feature>